<keyword evidence="2" id="KW-1185">Reference proteome</keyword>
<protein>
    <recommendedName>
        <fullName evidence="3">Sugar phosphate isomerase/epimerase</fullName>
    </recommendedName>
</protein>
<proteinExistence type="predicted"/>
<dbReference type="InterPro" id="IPR017853">
    <property type="entry name" value="GH"/>
</dbReference>
<accession>A0ABW8TCL0</accession>
<dbReference type="Proteomes" id="UP001623592">
    <property type="component" value="Unassembled WGS sequence"/>
</dbReference>
<evidence type="ECO:0000313" key="1">
    <source>
        <dbReference type="EMBL" id="MFL0250150.1"/>
    </source>
</evidence>
<dbReference type="RefSeq" id="WP_406786820.1">
    <property type="nucleotide sequence ID" value="NZ_JBJIAA010000005.1"/>
</dbReference>
<gene>
    <name evidence="1" type="ORF">ACJDT4_06920</name>
</gene>
<evidence type="ECO:0000313" key="2">
    <source>
        <dbReference type="Proteomes" id="UP001623592"/>
    </source>
</evidence>
<reference evidence="1 2" key="1">
    <citation type="submission" date="2024-11" db="EMBL/GenBank/DDBJ databases">
        <authorList>
            <person name="Heng Y.C."/>
            <person name="Lim A.C.H."/>
            <person name="Lee J.K.Y."/>
            <person name="Kittelmann S."/>
        </authorList>
    </citation>
    <scope>NUCLEOTIDE SEQUENCE [LARGE SCALE GENOMIC DNA]</scope>
    <source>
        <strain evidence="1 2">WILCCON 0114</strain>
    </source>
</reference>
<comment type="caution">
    <text evidence="1">The sequence shown here is derived from an EMBL/GenBank/DDBJ whole genome shotgun (WGS) entry which is preliminary data.</text>
</comment>
<organism evidence="1 2">
    <name type="scientific">Clostridium neuense</name>
    <dbReference type="NCBI Taxonomy" id="1728934"/>
    <lineage>
        <taxon>Bacteria</taxon>
        <taxon>Bacillati</taxon>
        <taxon>Bacillota</taxon>
        <taxon>Clostridia</taxon>
        <taxon>Eubacteriales</taxon>
        <taxon>Clostridiaceae</taxon>
        <taxon>Clostridium</taxon>
    </lineage>
</organism>
<dbReference type="Gene3D" id="3.20.20.80">
    <property type="entry name" value="Glycosidases"/>
    <property type="match status" value="1"/>
</dbReference>
<sequence>MMNYRSMSFHQAHPNIELVKLGAKLGFNDICFQTEGGTLKPLKELRERANEKGYFKLAKELGMTISVWVHELEDYDKSWGTVTLENKLVWDKLAERYNYILTSLLPEIDYLVLTAVETEIKLTDASMLEKLVATILKVCRKNNKKLILRSFVWHPSELYNFQKAIKNIPDDVIIMTKNVPQDWHLRSIDEPLIGKVGGKNQYVELDIAGEYFRMDHVANCFTDILYRQYNSWREKGCDGISVRVDRGWQPEVYQNVVLNEAQEVNLWFLGYISTDRDPDKAWWDYACNTFGKKCAAVMIEALKTTGEVIAEGLCVERETFGDTRDKVPAINVMQEYKGSDNPRYVFDVKEGGTARAYDDNEDKVWRNPFYYNWSLFRWDESFINVYRKLRRGEPESIRRKEESYKEALLKANKSLELIASVKENLPQGA</sequence>
<evidence type="ECO:0008006" key="3">
    <source>
        <dbReference type="Google" id="ProtNLM"/>
    </source>
</evidence>
<name>A0ABW8TCL0_9CLOT</name>
<dbReference type="EMBL" id="JBJIAA010000005">
    <property type="protein sequence ID" value="MFL0250150.1"/>
    <property type="molecule type" value="Genomic_DNA"/>
</dbReference>
<dbReference type="SUPFAM" id="SSF51445">
    <property type="entry name" value="(Trans)glycosidases"/>
    <property type="match status" value="1"/>
</dbReference>